<proteinExistence type="predicted"/>
<sequence length="263" mass="28993">MSSEAAFLDSPIYHQYHHALLSSAEQPEMRPDRSANAAATKTNKRVASKVAPRLYLTCLATARDATQLANLGITHVVSAIEDAPTFPSSHPLRTLHVSVSDYDGEDILSHLPATTSFIRGALAESPTNRVLVHCFMGISRSTTVVVAFLIATTNMTPREALAAVRSKRAIVRPNRGFMSQLQEYYTKSSNSLQAELTDEPPEKSDGKRRKNLKTPWGHGIWSPRRASENRDGNAQTAVNSLLSLMPQPSLGGRESWKFEKHIF</sequence>
<reference evidence="1" key="1">
    <citation type="submission" date="2021-03" db="EMBL/GenBank/DDBJ databases">
        <title>Evolutionary priming and transition to the ectomycorrhizal habit in an iconic lineage of mushroom-forming fungi: is preadaptation a requirement?</title>
        <authorList>
            <consortium name="DOE Joint Genome Institute"/>
            <person name="Looney B.P."/>
            <person name="Miyauchi S."/>
            <person name="Morin E."/>
            <person name="Drula E."/>
            <person name="Courty P.E."/>
            <person name="Chicoki N."/>
            <person name="Fauchery L."/>
            <person name="Kohler A."/>
            <person name="Kuo A."/>
            <person name="LaButti K."/>
            <person name="Pangilinan J."/>
            <person name="Lipzen A."/>
            <person name="Riley R."/>
            <person name="Andreopoulos W."/>
            <person name="He G."/>
            <person name="Johnson J."/>
            <person name="Barry K.W."/>
            <person name="Grigoriev I.V."/>
            <person name="Nagy L."/>
            <person name="Hibbett D."/>
            <person name="Henrissat B."/>
            <person name="Matheny P.B."/>
            <person name="Labbe J."/>
            <person name="Martin A.F."/>
        </authorList>
    </citation>
    <scope>NUCLEOTIDE SEQUENCE</scope>
    <source>
        <strain evidence="1">BPL698</strain>
    </source>
</reference>
<comment type="caution">
    <text evidence="1">The sequence shown here is derived from an EMBL/GenBank/DDBJ whole genome shotgun (WGS) entry which is preliminary data.</text>
</comment>
<keyword evidence="2" id="KW-1185">Reference proteome</keyword>
<accession>A0ACC0UHF5</accession>
<evidence type="ECO:0000313" key="2">
    <source>
        <dbReference type="Proteomes" id="UP001207468"/>
    </source>
</evidence>
<dbReference type="Proteomes" id="UP001207468">
    <property type="component" value="Unassembled WGS sequence"/>
</dbReference>
<name>A0ACC0UHF5_9AGAM</name>
<protein>
    <submittedName>
        <fullName evidence="1">Protein-tyrosine phosphatase-like protein</fullName>
    </submittedName>
</protein>
<gene>
    <name evidence="1" type="ORF">F5148DRAFT_1281887</name>
</gene>
<organism evidence="1 2">
    <name type="scientific">Russula earlei</name>
    <dbReference type="NCBI Taxonomy" id="71964"/>
    <lineage>
        <taxon>Eukaryota</taxon>
        <taxon>Fungi</taxon>
        <taxon>Dikarya</taxon>
        <taxon>Basidiomycota</taxon>
        <taxon>Agaricomycotina</taxon>
        <taxon>Agaricomycetes</taxon>
        <taxon>Russulales</taxon>
        <taxon>Russulaceae</taxon>
        <taxon>Russula</taxon>
    </lineage>
</organism>
<dbReference type="EMBL" id="JAGFNK010000041">
    <property type="protein sequence ID" value="KAI9510522.1"/>
    <property type="molecule type" value="Genomic_DNA"/>
</dbReference>
<evidence type="ECO:0000313" key="1">
    <source>
        <dbReference type="EMBL" id="KAI9510522.1"/>
    </source>
</evidence>